<keyword evidence="1" id="KW-0812">Transmembrane</keyword>
<feature type="transmembrane region" description="Helical" evidence="1">
    <location>
        <begin position="64"/>
        <end position="84"/>
    </location>
</feature>
<dbReference type="Proteomes" id="UP000782880">
    <property type="component" value="Unassembled WGS sequence"/>
</dbReference>
<dbReference type="EMBL" id="DYVE01000330">
    <property type="protein sequence ID" value="HJG29544.1"/>
    <property type="molecule type" value="Genomic_DNA"/>
</dbReference>
<protein>
    <submittedName>
        <fullName evidence="2">Oxidoreductase membrane subunit</fullName>
    </submittedName>
</protein>
<organism evidence="2 3">
    <name type="scientific">Subdoligranulum variabile</name>
    <dbReference type="NCBI Taxonomy" id="214851"/>
    <lineage>
        <taxon>Bacteria</taxon>
        <taxon>Bacillati</taxon>
        <taxon>Bacillota</taxon>
        <taxon>Clostridia</taxon>
        <taxon>Eubacteriales</taxon>
        <taxon>Oscillospiraceae</taxon>
        <taxon>Subdoligranulum</taxon>
    </lineage>
</organism>
<proteinExistence type="predicted"/>
<evidence type="ECO:0000256" key="1">
    <source>
        <dbReference type="SAM" id="Phobius"/>
    </source>
</evidence>
<evidence type="ECO:0000313" key="3">
    <source>
        <dbReference type="Proteomes" id="UP000782880"/>
    </source>
</evidence>
<sequence length="85" mass="9327">MKKLTFDRLIGAGVVLIAIANALAFWFHVGVLVNLAWILYGAVCLVHPVCPVRWQNTNREKNAVLGVRIAGILCITVGLLTRFVV</sequence>
<gene>
    <name evidence="2" type="ORF">K8V20_12975</name>
</gene>
<evidence type="ECO:0000313" key="2">
    <source>
        <dbReference type="EMBL" id="HJG29544.1"/>
    </source>
</evidence>
<name>A0A921LQ37_9FIRM</name>
<keyword evidence="1" id="KW-0472">Membrane</keyword>
<reference evidence="2" key="1">
    <citation type="journal article" date="2021" name="PeerJ">
        <title>Extensive microbial diversity within the chicken gut microbiome revealed by metagenomics and culture.</title>
        <authorList>
            <person name="Gilroy R."/>
            <person name="Ravi A."/>
            <person name="Getino M."/>
            <person name="Pursley I."/>
            <person name="Horton D.L."/>
            <person name="Alikhan N.F."/>
            <person name="Baker D."/>
            <person name="Gharbi K."/>
            <person name="Hall N."/>
            <person name="Watson M."/>
            <person name="Adriaenssens E.M."/>
            <person name="Foster-Nyarko E."/>
            <person name="Jarju S."/>
            <person name="Secka A."/>
            <person name="Antonio M."/>
            <person name="Oren A."/>
            <person name="Chaudhuri R.R."/>
            <person name="La Ragione R."/>
            <person name="Hildebrand F."/>
            <person name="Pallen M.J."/>
        </authorList>
    </citation>
    <scope>NUCLEOTIDE SEQUENCE</scope>
    <source>
        <strain evidence="2">ChiBcec21-2208</strain>
    </source>
</reference>
<comment type="caution">
    <text evidence="2">The sequence shown here is derived from an EMBL/GenBank/DDBJ whole genome shotgun (WGS) entry which is preliminary data.</text>
</comment>
<keyword evidence="1" id="KW-1133">Transmembrane helix</keyword>
<feature type="transmembrane region" description="Helical" evidence="1">
    <location>
        <begin position="9"/>
        <end position="29"/>
    </location>
</feature>
<dbReference type="AlphaFoldDB" id="A0A921LQ37"/>
<feature type="transmembrane region" description="Helical" evidence="1">
    <location>
        <begin position="35"/>
        <end position="52"/>
    </location>
</feature>
<reference evidence="2" key="2">
    <citation type="submission" date="2021-09" db="EMBL/GenBank/DDBJ databases">
        <authorList>
            <person name="Gilroy R."/>
        </authorList>
    </citation>
    <scope>NUCLEOTIDE SEQUENCE</scope>
    <source>
        <strain evidence="2">ChiBcec21-2208</strain>
    </source>
</reference>
<accession>A0A921LQ37</accession>